<feature type="transmembrane region" description="Helical" evidence="1">
    <location>
        <begin position="36"/>
        <end position="55"/>
    </location>
</feature>
<reference evidence="2 3" key="1">
    <citation type="submission" date="2018-10" db="EMBL/GenBank/DDBJ databases">
        <title>Xanthobacter tagetidis genome sequencing and assembly.</title>
        <authorList>
            <person name="Maclea K.S."/>
            <person name="Goen A.E."/>
            <person name="Fatima S.A."/>
        </authorList>
    </citation>
    <scope>NUCLEOTIDE SEQUENCE [LARGE SCALE GENOMIC DNA]</scope>
    <source>
        <strain evidence="2 3">ATCC 700314</strain>
    </source>
</reference>
<evidence type="ECO:0000313" key="2">
    <source>
        <dbReference type="EMBL" id="RLP78242.1"/>
    </source>
</evidence>
<feature type="transmembrane region" description="Helical" evidence="1">
    <location>
        <begin position="382"/>
        <end position="401"/>
    </location>
</feature>
<dbReference type="OrthoDB" id="8478125at2"/>
<keyword evidence="3" id="KW-1185">Reference proteome</keyword>
<feature type="transmembrane region" description="Helical" evidence="1">
    <location>
        <begin position="175"/>
        <end position="191"/>
    </location>
</feature>
<protein>
    <submittedName>
        <fullName evidence="2">TrkH family potassium uptake protein</fullName>
    </submittedName>
</protein>
<name>A0A3L7AFS6_9HYPH</name>
<feature type="transmembrane region" description="Helical" evidence="1">
    <location>
        <begin position="320"/>
        <end position="343"/>
    </location>
</feature>
<gene>
    <name evidence="2" type="ORF">D9R14_12740</name>
</gene>
<keyword evidence="1" id="KW-0812">Transmembrane</keyword>
<evidence type="ECO:0000256" key="1">
    <source>
        <dbReference type="SAM" id="Phobius"/>
    </source>
</evidence>
<dbReference type="RefSeq" id="WP_121623709.1">
    <property type="nucleotide sequence ID" value="NZ_JACIIW010000009.1"/>
</dbReference>
<dbReference type="PANTHER" id="PTHR32024">
    <property type="entry name" value="TRK SYSTEM POTASSIUM UPTAKE PROTEIN TRKG-RELATED"/>
    <property type="match status" value="1"/>
</dbReference>
<keyword evidence="1" id="KW-0472">Membrane</keyword>
<sequence length="471" mass="48340">MMDAARALAGALFAIGVMALVPAAVAARMGTGQAPAFLATSVFCIFIAGALRFSTQGLVVRLRHAQGLGGLVALWIVLPLAATPAIAIASGLPPLAAWLEATSALTATGITALKHGPVSLFVWFGLLQWAGGFLTIVSALAILAPAGLGGLPDRTVRGGGAVDVADLRLIASETLPLYLGGTLAVMLLLLFDGEGLYVSFTLATAIASAGAHLPPEAHLALALDPEVKWMLLPFLLWSATSVRWHRALVSRRVNAAPDQPESLVILAYWIVLGVVFGAILFRAVDMDALAAVRDGLFSAAALISTSGIGARDGTYESLPFALVIFVALLGGGAFSVAGGLKMLRLRAMLLRTRGDLMRLVYPSLVQPASFGEGGMGSAMRGVWVGAAAFFILFAAVLLAISPGLPSFEAALAAAAALVSNTGPVYDAAGKGWPVIASLPAGSVVAAGIAMIAGRLEIIGLAVVVHLLFWRT</sequence>
<dbReference type="PANTHER" id="PTHR32024:SF2">
    <property type="entry name" value="TRK SYSTEM POTASSIUM UPTAKE PROTEIN TRKG-RELATED"/>
    <property type="match status" value="1"/>
</dbReference>
<organism evidence="2 3">
    <name type="scientific">Xanthobacter tagetidis</name>
    <dbReference type="NCBI Taxonomy" id="60216"/>
    <lineage>
        <taxon>Bacteria</taxon>
        <taxon>Pseudomonadati</taxon>
        <taxon>Pseudomonadota</taxon>
        <taxon>Alphaproteobacteria</taxon>
        <taxon>Hyphomicrobiales</taxon>
        <taxon>Xanthobacteraceae</taxon>
        <taxon>Xanthobacter</taxon>
    </lineage>
</organism>
<proteinExistence type="predicted"/>
<comment type="caution">
    <text evidence="2">The sequence shown here is derived from an EMBL/GenBank/DDBJ whole genome shotgun (WGS) entry which is preliminary data.</text>
</comment>
<feature type="transmembrane region" description="Helical" evidence="1">
    <location>
        <begin position="67"/>
        <end position="89"/>
    </location>
</feature>
<feature type="transmembrane region" description="Helical" evidence="1">
    <location>
        <begin position="265"/>
        <end position="284"/>
    </location>
</feature>
<dbReference type="EMBL" id="RCTF01000009">
    <property type="protein sequence ID" value="RLP78242.1"/>
    <property type="molecule type" value="Genomic_DNA"/>
</dbReference>
<dbReference type="AlphaFoldDB" id="A0A3L7AFS6"/>
<evidence type="ECO:0000313" key="3">
    <source>
        <dbReference type="Proteomes" id="UP000269692"/>
    </source>
</evidence>
<feature type="transmembrane region" description="Helical" evidence="1">
    <location>
        <begin position="443"/>
        <end position="469"/>
    </location>
</feature>
<feature type="transmembrane region" description="Helical" evidence="1">
    <location>
        <begin position="120"/>
        <end position="144"/>
    </location>
</feature>
<accession>A0A3L7AFS6</accession>
<dbReference type="Proteomes" id="UP000269692">
    <property type="component" value="Unassembled WGS sequence"/>
</dbReference>
<keyword evidence="1" id="KW-1133">Transmembrane helix</keyword>